<dbReference type="InterPro" id="IPR000836">
    <property type="entry name" value="PRTase_dom"/>
</dbReference>
<evidence type="ECO:0000256" key="5">
    <source>
        <dbReference type="ARBA" id="ARBA00023015"/>
    </source>
</evidence>
<comment type="subunit">
    <text evidence="9 10">Homodimer and homohexamer; in equilibrium.</text>
</comment>
<dbReference type="InterPro" id="IPR050137">
    <property type="entry name" value="PyrR_bifunctional"/>
</dbReference>
<keyword evidence="10" id="KW-0694">RNA-binding</keyword>
<dbReference type="InterPro" id="IPR023050">
    <property type="entry name" value="PyrR"/>
</dbReference>
<dbReference type="PANTHER" id="PTHR11608">
    <property type="entry name" value="BIFUNCTIONAL PROTEIN PYRR"/>
    <property type="match status" value="1"/>
</dbReference>
<comment type="caution">
    <text evidence="12">The sequence shown here is derived from an EMBL/GenBank/DDBJ whole genome shotgun (WGS) entry which is preliminary data.</text>
</comment>
<name>A0A5S5CHE5_9BACL</name>
<keyword evidence="2 10" id="KW-0806">Transcription termination</keyword>
<feature type="short sequence motif" description="PRPP-binding" evidence="10">
    <location>
        <begin position="127"/>
        <end position="139"/>
    </location>
</feature>
<dbReference type="AlphaFoldDB" id="A0A5S5CHE5"/>
<evidence type="ECO:0000256" key="6">
    <source>
        <dbReference type="ARBA" id="ARBA00023163"/>
    </source>
</evidence>
<keyword evidence="5 10" id="KW-0805">Transcription regulation</keyword>
<evidence type="ECO:0000259" key="11">
    <source>
        <dbReference type="Pfam" id="PF00156"/>
    </source>
</evidence>
<dbReference type="EC" id="2.4.2.9" evidence="10"/>
<keyword evidence="4 10" id="KW-0808">Transferase</keyword>
<dbReference type="GO" id="GO:0004845">
    <property type="term" value="F:uracil phosphoribosyltransferase activity"/>
    <property type="evidence" value="ECO:0007669"/>
    <property type="project" value="UniProtKB-UniRule"/>
</dbReference>
<evidence type="ECO:0000256" key="2">
    <source>
        <dbReference type="ARBA" id="ARBA00022472"/>
    </source>
</evidence>
<evidence type="ECO:0000256" key="10">
    <source>
        <dbReference type="HAMAP-Rule" id="MF_01219"/>
    </source>
</evidence>
<comment type="function">
    <text evidence="7 10">Regulates transcriptional attenuation of the pyrimidine nucleotide (pyr) operon by binding in a uridine-dependent manner to specific sites on pyr mRNA. This disrupts an antiterminator hairpin in the RNA and favors formation of a downstream transcription terminator, leading to a reduced expression of downstream genes.</text>
</comment>
<dbReference type="HAMAP" id="MF_01219">
    <property type="entry name" value="PyrR"/>
    <property type="match status" value="1"/>
</dbReference>
<evidence type="ECO:0000256" key="7">
    <source>
        <dbReference type="ARBA" id="ARBA00053556"/>
    </source>
</evidence>
<gene>
    <name evidence="10" type="primary">pyrR</name>
    <name evidence="12" type="ORF">BCM02_102504</name>
</gene>
<comment type="catalytic activity">
    <reaction evidence="10">
        <text>UMP + diphosphate = 5-phospho-alpha-D-ribose 1-diphosphate + uracil</text>
        <dbReference type="Rhea" id="RHEA:13017"/>
        <dbReference type="ChEBI" id="CHEBI:17568"/>
        <dbReference type="ChEBI" id="CHEBI:33019"/>
        <dbReference type="ChEBI" id="CHEBI:57865"/>
        <dbReference type="ChEBI" id="CHEBI:58017"/>
        <dbReference type="EC" id="2.4.2.9"/>
    </reaction>
</comment>
<evidence type="ECO:0000256" key="3">
    <source>
        <dbReference type="ARBA" id="ARBA00022676"/>
    </source>
</evidence>
<dbReference type="InterPro" id="IPR029057">
    <property type="entry name" value="PRTase-like"/>
</dbReference>
<dbReference type="Proteomes" id="UP000323257">
    <property type="component" value="Unassembled WGS sequence"/>
</dbReference>
<sequence length="205" mass="23167">MFAPKARKFRDKAEERKEGNALSNERILMDETAIRRALTRIAHEIVEKNKGIEGCVLVGIRTRGIYLAQRISERIQEIEGLPIEVCELDITSYRDDRNSGIGGAAKAETAAASEQAMRRNHVQDKRVILFDDVLYTGRTIRAAMDAVMDCGRPQTIQLAVLVDRGHRELPIRPDYVGKNVPTSKQEEIEVSLMEIDQEDKVTILH</sequence>
<organism evidence="12 13">
    <name type="scientific">Paenibacillus methanolicus</name>
    <dbReference type="NCBI Taxonomy" id="582686"/>
    <lineage>
        <taxon>Bacteria</taxon>
        <taxon>Bacillati</taxon>
        <taxon>Bacillota</taxon>
        <taxon>Bacilli</taxon>
        <taxon>Bacillales</taxon>
        <taxon>Paenibacillaceae</taxon>
        <taxon>Paenibacillus</taxon>
    </lineage>
</organism>
<accession>A0A5S5CHE5</accession>
<proteinExistence type="inferred from homology"/>
<comment type="function">
    <text evidence="8 10">Also displays a weak uracil phosphoribosyltransferase activity which is not physiologically significant.</text>
</comment>
<evidence type="ECO:0000256" key="1">
    <source>
        <dbReference type="ARBA" id="ARBA00005565"/>
    </source>
</evidence>
<evidence type="ECO:0000256" key="8">
    <source>
        <dbReference type="ARBA" id="ARBA00056018"/>
    </source>
</evidence>
<dbReference type="NCBIfam" id="NF003548">
    <property type="entry name" value="PRK05205.1-4"/>
    <property type="match status" value="1"/>
</dbReference>
<keyword evidence="13" id="KW-1185">Reference proteome</keyword>
<dbReference type="PANTHER" id="PTHR11608:SF0">
    <property type="entry name" value="BIFUNCTIONAL PROTEIN PYRR"/>
    <property type="match status" value="1"/>
</dbReference>
<dbReference type="Gene3D" id="3.40.50.2020">
    <property type="match status" value="1"/>
</dbReference>
<dbReference type="CDD" id="cd06223">
    <property type="entry name" value="PRTases_typeI"/>
    <property type="match status" value="1"/>
</dbReference>
<comment type="similarity">
    <text evidence="1 10">Belongs to the purine/pyrimidine phosphoribosyltransferase family. PyrR subfamily.</text>
</comment>
<dbReference type="EMBL" id="VNHS01000002">
    <property type="protein sequence ID" value="TYP77932.1"/>
    <property type="molecule type" value="Genomic_DNA"/>
</dbReference>
<feature type="domain" description="Phosphoribosyltransferase" evidence="11">
    <location>
        <begin position="31"/>
        <end position="183"/>
    </location>
</feature>
<dbReference type="GO" id="GO:0003723">
    <property type="term" value="F:RNA binding"/>
    <property type="evidence" value="ECO:0007669"/>
    <property type="project" value="UniProtKB-UniRule"/>
</dbReference>
<evidence type="ECO:0000313" key="12">
    <source>
        <dbReference type="EMBL" id="TYP77932.1"/>
    </source>
</evidence>
<reference evidence="12 13" key="1">
    <citation type="submission" date="2019-07" db="EMBL/GenBank/DDBJ databases">
        <title>Genomic Encyclopedia of Type Strains, Phase III (KMG-III): the genomes of soil and plant-associated and newly described type strains.</title>
        <authorList>
            <person name="Whitman W."/>
        </authorList>
    </citation>
    <scope>NUCLEOTIDE SEQUENCE [LARGE SCALE GENOMIC DNA]</scope>
    <source>
        <strain evidence="12 13">BL24</strain>
    </source>
</reference>
<protein>
    <recommendedName>
        <fullName evidence="10">Bifunctional protein PyrR</fullName>
    </recommendedName>
    <domain>
        <recommendedName>
            <fullName evidence="10">Pyrimidine operon regulatory protein</fullName>
        </recommendedName>
    </domain>
    <domain>
        <recommendedName>
            <fullName evidence="10">Uracil phosphoribosyltransferase</fullName>
            <shortName evidence="10">UPRTase</shortName>
            <ecNumber evidence="10">2.4.2.9</ecNumber>
        </recommendedName>
    </domain>
</protein>
<evidence type="ECO:0000313" key="13">
    <source>
        <dbReference type="Proteomes" id="UP000323257"/>
    </source>
</evidence>
<evidence type="ECO:0000256" key="4">
    <source>
        <dbReference type="ARBA" id="ARBA00022679"/>
    </source>
</evidence>
<keyword evidence="3 10" id="KW-0328">Glycosyltransferase</keyword>
<keyword evidence="6 10" id="KW-0804">Transcription</keyword>
<evidence type="ECO:0000256" key="9">
    <source>
        <dbReference type="ARBA" id="ARBA00063792"/>
    </source>
</evidence>
<dbReference type="NCBIfam" id="NF003549">
    <property type="entry name" value="PRK05205.1-5"/>
    <property type="match status" value="1"/>
</dbReference>
<dbReference type="Pfam" id="PF00156">
    <property type="entry name" value="Pribosyltran"/>
    <property type="match status" value="1"/>
</dbReference>
<dbReference type="SUPFAM" id="SSF53271">
    <property type="entry name" value="PRTase-like"/>
    <property type="match status" value="1"/>
</dbReference>
<dbReference type="GO" id="GO:0006353">
    <property type="term" value="P:DNA-templated transcription termination"/>
    <property type="evidence" value="ECO:0007669"/>
    <property type="project" value="UniProtKB-UniRule"/>
</dbReference>
<dbReference type="FunFam" id="3.40.50.2020:FF:000020">
    <property type="entry name" value="Bifunctional protein PyrR"/>
    <property type="match status" value="1"/>
</dbReference>